<sequence length="270" mass="27923">MGYFADRVVAVTGAGAGIGRELAVALAGAGAWLALSDKSTEAVAETARLCAAAGREPAVSTVDVTDRAAVFAYAERTVARYGRVEALFNNAGILHVGGVLESPFSDFEEVMAVDFWGVVNGTKAFLPHLLAADRAHVVNMSSAFGLVAVARHAPYNAAKFAVRGFTDSLRQDMRAAGGSVRVTGVYPGGVLTGIARSASLAPGVDAGQVVRRFEGHVARTSPAAAARTILRGAARGEAKVLVGLDAVVVDLVTRIAGSCHEKVLDMVFRS</sequence>
<dbReference type="Pfam" id="PF00106">
    <property type="entry name" value="adh_short"/>
    <property type="match status" value="1"/>
</dbReference>
<dbReference type="InterPro" id="IPR036291">
    <property type="entry name" value="NAD(P)-bd_dom_sf"/>
</dbReference>
<evidence type="ECO:0000256" key="1">
    <source>
        <dbReference type="ARBA" id="ARBA00006484"/>
    </source>
</evidence>
<proteinExistence type="inferred from homology"/>
<name>A0ABN6U8Q2_9NOCA</name>
<dbReference type="SUPFAM" id="SSF51735">
    <property type="entry name" value="NAD(P)-binding Rossmann-fold domains"/>
    <property type="match status" value="1"/>
</dbReference>
<dbReference type="PANTHER" id="PTHR44196">
    <property type="entry name" value="DEHYDROGENASE/REDUCTASE SDR FAMILY MEMBER 7B"/>
    <property type="match status" value="1"/>
</dbReference>
<dbReference type="SMART" id="SM00822">
    <property type="entry name" value="PKS_KR"/>
    <property type="match status" value="1"/>
</dbReference>
<evidence type="ECO:0000313" key="6">
    <source>
        <dbReference type="Proteomes" id="UP001317870"/>
    </source>
</evidence>
<protein>
    <submittedName>
        <fullName evidence="5">Acetoin dehydrogenase</fullName>
    </submittedName>
</protein>
<dbReference type="PROSITE" id="PS00061">
    <property type="entry name" value="ADH_SHORT"/>
    <property type="match status" value="1"/>
</dbReference>
<dbReference type="CDD" id="cd05233">
    <property type="entry name" value="SDR_c"/>
    <property type="match status" value="1"/>
</dbReference>
<accession>A0ABN6U8Q2</accession>
<dbReference type="InterPro" id="IPR002347">
    <property type="entry name" value="SDR_fam"/>
</dbReference>
<dbReference type="EMBL" id="AP026978">
    <property type="protein sequence ID" value="BDU01587.1"/>
    <property type="molecule type" value="Genomic_DNA"/>
</dbReference>
<keyword evidence="6" id="KW-1185">Reference proteome</keyword>
<dbReference type="Proteomes" id="UP001317870">
    <property type="component" value="Chromosome"/>
</dbReference>
<dbReference type="PANTHER" id="PTHR44196:SF1">
    <property type="entry name" value="DEHYDROGENASE_REDUCTASE SDR FAMILY MEMBER 7B"/>
    <property type="match status" value="1"/>
</dbReference>
<evidence type="ECO:0000259" key="4">
    <source>
        <dbReference type="SMART" id="SM00822"/>
    </source>
</evidence>
<dbReference type="PRINTS" id="PR00080">
    <property type="entry name" value="SDRFAMILY"/>
</dbReference>
<organism evidence="5 6">
    <name type="scientific">Nocardia sputorum</name>
    <dbReference type="NCBI Taxonomy" id="2984338"/>
    <lineage>
        <taxon>Bacteria</taxon>
        <taxon>Bacillati</taxon>
        <taxon>Actinomycetota</taxon>
        <taxon>Actinomycetes</taxon>
        <taxon>Mycobacteriales</taxon>
        <taxon>Nocardiaceae</taxon>
        <taxon>Nocardia</taxon>
    </lineage>
</organism>
<comment type="similarity">
    <text evidence="1 3">Belongs to the short-chain dehydrogenases/reductases (SDR) family.</text>
</comment>
<dbReference type="Gene3D" id="3.40.50.720">
    <property type="entry name" value="NAD(P)-binding Rossmann-like Domain"/>
    <property type="match status" value="1"/>
</dbReference>
<dbReference type="InterPro" id="IPR020904">
    <property type="entry name" value="Sc_DH/Rdtase_CS"/>
</dbReference>
<evidence type="ECO:0000313" key="5">
    <source>
        <dbReference type="EMBL" id="BDU01587.1"/>
    </source>
</evidence>
<evidence type="ECO:0000256" key="3">
    <source>
        <dbReference type="RuleBase" id="RU000363"/>
    </source>
</evidence>
<feature type="domain" description="Ketoreductase" evidence="4">
    <location>
        <begin position="7"/>
        <end position="194"/>
    </location>
</feature>
<dbReference type="RefSeq" id="WP_281874726.1">
    <property type="nucleotide sequence ID" value="NZ_AP026976.1"/>
</dbReference>
<dbReference type="PRINTS" id="PR00081">
    <property type="entry name" value="GDHRDH"/>
</dbReference>
<reference evidence="5 6" key="1">
    <citation type="submission" date="2022-11" db="EMBL/GenBank/DDBJ databases">
        <title>Genome Sequencing of Nocardia sp. ON39_IFM12276 and assembly.</title>
        <authorList>
            <person name="Shimojima M."/>
            <person name="Toyokawa M."/>
            <person name="Uesaka K."/>
        </authorList>
    </citation>
    <scope>NUCLEOTIDE SEQUENCE [LARGE SCALE GENOMIC DNA]</scope>
    <source>
        <strain evidence="5 6">IFM 12276</strain>
    </source>
</reference>
<dbReference type="InterPro" id="IPR057326">
    <property type="entry name" value="KR_dom"/>
</dbReference>
<gene>
    <name evidence="5" type="ORF">IFM12276_46150</name>
</gene>
<keyword evidence="2" id="KW-0560">Oxidoreductase</keyword>
<evidence type="ECO:0000256" key="2">
    <source>
        <dbReference type="ARBA" id="ARBA00023002"/>
    </source>
</evidence>